<evidence type="ECO:0000313" key="2">
    <source>
        <dbReference type="Proteomes" id="UP000267096"/>
    </source>
</evidence>
<evidence type="ECO:0000313" key="1">
    <source>
        <dbReference type="EMBL" id="VDK24883.1"/>
    </source>
</evidence>
<reference evidence="3" key="1">
    <citation type="submission" date="2017-02" db="UniProtKB">
        <authorList>
            <consortium name="WormBaseParasite"/>
        </authorList>
    </citation>
    <scope>IDENTIFICATION</scope>
</reference>
<dbReference type="Proteomes" id="UP000267096">
    <property type="component" value="Unassembled WGS sequence"/>
</dbReference>
<reference evidence="1 2" key="2">
    <citation type="submission" date="2018-11" db="EMBL/GenBank/DDBJ databases">
        <authorList>
            <consortium name="Pathogen Informatics"/>
        </authorList>
    </citation>
    <scope>NUCLEOTIDE SEQUENCE [LARGE SCALE GENOMIC DNA]</scope>
</reference>
<organism evidence="3">
    <name type="scientific">Anisakis simplex</name>
    <name type="common">Herring worm</name>
    <dbReference type="NCBI Taxonomy" id="6269"/>
    <lineage>
        <taxon>Eukaryota</taxon>
        <taxon>Metazoa</taxon>
        <taxon>Ecdysozoa</taxon>
        <taxon>Nematoda</taxon>
        <taxon>Chromadorea</taxon>
        <taxon>Rhabditida</taxon>
        <taxon>Spirurina</taxon>
        <taxon>Ascaridomorpha</taxon>
        <taxon>Ascaridoidea</taxon>
        <taxon>Anisakidae</taxon>
        <taxon>Anisakis</taxon>
        <taxon>Anisakis simplex complex</taxon>
    </lineage>
</organism>
<protein>
    <submittedName>
        <fullName evidence="3">Adaptin_N domain-containing protein</fullName>
    </submittedName>
</protein>
<gene>
    <name evidence="1" type="ORF">ASIM_LOCUS5024</name>
</gene>
<sequence>MELTCEKGTEKERRSNCIRVVAYVAVVLAKDGKLQLLEALVKFCQELHDVTVVAARTQICFLIGMLFNADSIMNERAFEARDSLPIDQSVIPSDLKNSLYQILLQRRLDSSAAVRVEVLKGVSMIQHDCLTETKGG</sequence>
<dbReference type="EMBL" id="UYRR01009415">
    <property type="protein sequence ID" value="VDK24883.1"/>
    <property type="molecule type" value="Genomic_DNA"/>
</dbReference>
<keyword evidence="2" id="KW-1185">Reference proteome</keyword>
<dbReference type="WBParaSite" id="ASIM_0000522001-mRNA-1">
    <property type="protein sequence ID" value="ASIM_0000522001-mRNA-1"/>
    <property type="gene ID" value="ASIM_0000522001"/>
</dbReference>
<proteinExistence type="predicted"/>
<dbReference type="AlphaFoldDB" id="A0A0M3JC90"/>
<name>A0A0M3JC90_ANISI</name>
<accession>A0A0M3JC90</accession>
<evidence type="ECO:0000313" key="3">
    <source>
        <dbReference type="WBParaSite" id="ASIM_0000522001-mRNA-1"/>
    </source>
</evidence>
<dbReference type="OrthoDB" id="27187at2759"/>